<dbReference type="Proteomes" id="UP000261360">
    <property type="component" value="Unplaced"/>
</dbReference>
<organism evidence="2 3">
    <name type="scientific">Seriola lalandi dorsalis</name>
    <dbReference type="NCBI Taxonomy" id="1841481"/>
    <lineage>
        <taxon>Eukaryota</taxon>
        <taxon>Metazoa</taxon>
        <taxon>Chordata</taxon>
        <taxon>Craniata</taxon>
        <taxon>Vertebrata</taxon>
        <taxon>Euteleostomi</taxon>
        <taxon>Actinopterygii</taxon>
        <taxon>Neopterygii</taxon>
        <taxon>Teleostei</taxon>
        <taxon>Neoteleostei</taxon>
        <taxon>Acanthomorphata</taxon>
        <taxon>Carangaria</taxon>
        <taxon>Carangiformes</taxon>
        <taxon>Carangidae</taxon>
        <taxon>Seriola</taxon>
    </lineage>
</organism>
<dbReference type="STRING" id="1841481.ENSSLDP00000033548"/>
<dbReference type="PANTHER" id="PTHR45913:SF19">
    <property type="entry name" value="LOW QUALITY PROTEIN: ZINC FINGER BED DOMAIN-CONTAINING PROTEIN 5-LIKE"/>
    <property type="match status" value="1"/>
</dbReference>
<evidence type="ECO:0000256" key="1">
    <source>
        <dbReference type="SAM" id="Coils"/>
    </source>
</evidence>
<dbReference type="SUPFAM" id="SSF53098">
    <property type="entry name" value="Ribonuclease H-like"/>
    <property type="match status" value="1"/>
</dbReference>
<evidence type="ECO:0000313" key="2">
    <source>
        <dbReference type="Ensembl" id="ENSSLDP00000033548.1"/>
    </source>
</evidence>
<protein>
    <submittedName>
        <fullName evidence="2">SCAN domain-containing protein 3-like</fullName>
    </submittedName>
</protein>
<accession>A0A3B4YYJ5</accession>
<dbReference type="InterPro" id="IPR012337">
    <property type="entry name" value="RNaseH-like_sf"/>
</dbReference>
<keyword evidence="1" id="KW-0175">Coiled coil</keyword>
<keyword evidence="3" id="KW-1185">Reference proteome</keyword>
<sequence length="582" mass="65974">MCDKRKGEDDSSSAKKKVTYREQYIAMGFTEGTDKRPECVICGEKLANASLKPSKLKRHQATRHPETVGKDRDFFLRKEQLLKANKPKDIRAAFNKAGSDLQKATEASFECSLLIAKAKKPHNIGEQLIKPACIKMVEKLCGAQVAEKLKSVPLSNNIVKDRIDKMSSNCEQQLSERLRKGPFATQLDETTTVADEAVLIVYVQYIEDENLKQDILMSVNLTTTTRGEDIFTAVDSYFSSQNLSYENLVACCSDGAASMMGKNKGFNRRLKETAPHCVIFHCMIHRQALASKKLSDDLSDTLATVVKVVNFIKGRPTNKRLFAQLCEDEAHQTLLLHTEVRWLSRGRVLVRFVELQDKIEEFLQTHNPALSEKMTESFWIKTAYLADVFTLYNETNKRLQGAEANIMQCKEALDAFEYRVGKMEKGELQQFPLLLKQCRNNPETVPVSVRREFTSHMNALQKEIKTRLADTEEYVSKESWVLDPFVANIEDVEYLDCEHGFKKFWIVKGSIIAPRLTLHATTRIILTFSTTCLSETAFSALVAIKTKARNRLDVHNDFRMAVTRITPDIAGLVAHMQDQGSH</sequence>
<dbReference type="Ensembl" id="ENSSLDT00000034480.1">
    <property type="protein sequence ID" value="ENSSLDP00000033548.1"/>
    <property type="gene ID" value="ENSSLDG00000025663.1"/>
</dbReference>
<reference evidence="2" key="2">
    <citation type="submission" date="2025-09" db="UniProtKB">
        <authorList>
            <consortium name="Ensembl"/>
        </authorList>
    </citation>
    <scope>IDENTIFICATION</scope>
</reference>
<feature type="coiled-coil region" evidence="1">
    <location>
        <begin position="392"/>
        <end position="419"/>
    </location>
</feature>
<dbReference type="AlphaFoldDB" id="A0A3B4YYJ5"/>
<proteinExistence type="predicted"/>
<name>A0A3B4YYJ5_SERLL</name>
<dbReference type="GeneTree" id="ENSGT00940000160436"/>
<reference evidence="2" key="1">
    <citation type="submission" date="2025-08" db="UniProtKB">
        <authorList>
            <consortium name="Ensembl"/>
        </authorList>
    </citation>
    <scope>IDENTIFICATION</scope>
</reference>
<evidence type="ECO:0000313" key="3">
    <source>
        <dbReference type="Proteomes" id="UP000261360"/>
    </source>
</evidence>
<dbReference type="PANTHER" id="PTHR45913">
    <property type="entry name" value="EPM2A-INTERACTING PROTEIN 1"/>
    <property type="match status" value="1"/>
</dbReference>